<dbReference type="Pfam" id="PF00753">
    <property type="entry name" value="Lactamase_B"/>
    <property type="match status" value="1"/>
</dbReference>
<evidence type="ECO:0000313" key="3">
    <source>
        <dbReference type="Proteomes" id="UP000198816"/>
    </source>
</evidence>
<dbReference type="EMBL" id="FNNZ01000003">
    <property type="protein sequence ID" value="SDW39470.1"/>
    <property type="molecule type" value="Genomic_DNA"/>
</dbReference>
<dbReference type="InterPro" id="IPR041712">
    <property type="entry name" value="DHPS-like_MBL-fold"/>
</dbReference>
<dbReference type="Proteomes" id="UP000198816">
    <property type="component" value="Unassembled WGS sequence"/>
</dbReference>
<dbReference type="GO" id="GO:0016740">
    <property type="term" value="F:transferase activity"/>
    <property type="evidence" value="ECO:0007669"/>
    <property type="project" value="TreeGrafter"/>
</dbReference>
<dbReference type="InterPro" id="IPR001279">
    <property type="entry name" value="Metallo-B-lactamas"/>
</dbReference>
<accession>A0A1H2T6M1</accession>
<name>A0A1H2T6M1_THIRO</name>
<dbReference type="SUPFAM" id="SSF56281">
    <property type="entry name" value="Metallo-hydrolase/oxidoreductase"/>
    <property type="match status" value="1"/>
</dbReference>
<sequence length="247" mass="26353">MTDPSRMTILFDNYPGVPGLTSLWGFAALIRVADRTILFDTGSNGRVLLKNMAALDIAPESVDLLFLSHPHWDHMGGLDSVLEMNPQATLVVHEGFSKHLINDLHGLCGELVVVGTDPVALAPGVFSTGMLDSDPPEHAMVIEADGVTAVISGCAHPGMERIVEHASRLLRKKIDWAIGGFHLMYSDAAGIDRAIRALQDLEVAYVVPTHCTGDAARDAFRHAFGARCIDGGVGREIGLVGRATSPG</sequence>
<evidence type="ECO:0000259" key="1">
    <source>
        <dbReference type="SMART" id="SM00849"/>
    </source>
</evidence>
<dbReference type="PANTHER" id="PTHR13754">
    <property type="entry name" value="METALLO-BETA-LACTAMASE SUPERFAMILY PROTEIN"/>
    <property type="match status" value="1"/>
</dbReference>
<gene>
    <name evidence="2" type="ORF">SAMN05421783_103316</name>
</gene>
<dbReference type="PANTHER" id="PTHR13754:SF13">
    <property type="entry name" value="METALLO-BETA-LACTAMASE SUPERFAMILY PROTEIN (AFU_ORTHOLOGUE AFUA_3G07630)"/>
    <property type="match status" value="1"/>
</dbReference>
<dbReference type="AlphaFoldDB" id="A0A1H2T6M1"/>
<dbReference type="STRING" id="1058.SAMN05421783_103316"/>
<dbReference type="RefSeq" id="WP_093028929.1">
    <property type="nucleotide sequence ID" value="NZ_FNNZ01000003.1"/>
</dbReference>
<keyword evidence="3" id="KW-1185">Reference proteome</keyword>
<dbReference type="Gene3D" id="3.60.15.10">
    <property type="entry name" value="Ribonuclease Z/Hydroxyacylglutathione hydrolase-like"/>
    <property type="match status" value="1"/>
</dbReference>
<organism evidence="2 3">
    <name type="scientific">Thiocapsa roseopersicina</name>
    <dbReference type="NCBI Taxonomy" id="1058"/>
    <lineage>
        <taxon>Bacteria</taxon>
        <taxon>Pseudomonadati</taxon>
        <taxon>Pseudomonadota</taxon>
        <taxon>Gammaproteobacteria</taxon>
        <taxon>Chromatiales</taxon>
        <taxon>Chromatiaceae</taxon>
        <taxon>Thiocapsa</taxon>
    </lineage>
</organism>
<dbReference type="SMART" id="SM00849">
    <property type="entry name" value="Lactamase_B"/>
    <property type="match status" value="1"/>
</dbReference>
<feature type="domain" description="Metallo-beta-lactamase" evidence="1">
    <location>
        <begin position="24"/>
        <end position="210"/>
    </location>
</feature>
<dbReference type="InterPro" id="IPR036866">
    <property type="entry name" value="RibonucZ/Hydroxyglut_hydro"/>
</dbReference>
<dbReference type="InterPro" id="IPR052926">
    <property type="entry name" value="Metallo-beta-lactamase_dom"/>
</dbReference>
<evidence type="ECO:0000313" key="2">
    <source>
        <dbReference type="EMBL" id="SDW39470.1"/>
    </source>
</evidence>
<proteinExistence type="predicted"/>
<dbReference type="CDD" id="cd07713">
    <property type="entry name" value="DHPS-like_MBL-fold"/>
    <property type="match status" value="1"/>
</dbReference>
<reference evidence="3" key="1">
    <citation type="submission" date="2016-10" db="EMBL/GenBank/DDBJ databases">
        <authorList>
            <person name="Varghese N."/>
            <person name="Submissions S."/>
        </authorList>
    </citation>
    <scope>NUCLEOTIDE SEQUENCE [LARGE SCALE GENOMIC DNA]</scope>
    <source>
        <strain evidence="3">DSM 217</strain>
    </source>
</reference>
<protein>
    <submittedName>
        <fullName evidence="2">7,8-dihydropterin-6-yl-methyl-4-(Beta-D-ribofuranosyl)aminobenzene 5'-phosphate synthase</fullName>
    </submittedName>
</protein>
<dbReference type="OrthoDB" id="9803916at2"/>